<evidence type="ECO:0000313" key="2">
    <source>
        <dbReference type="Proteomes" id="UP000029507"/>
    </source>
</evidence>
<organism evidence="1 2">
    <name type="scientific">Paenibacillus stellifer</name>
    <dbReference type="NCBI Taxonomy" id="169760"/>
    <lineage>
        <taxon>Bacteria</taxon>
        <taxon>Bacillati</taxon>
        <taxon>Bacillota</taxon>
        <taxon>Bacilli</taxon>
        <taxon>Bacillales</taxon>
        <taxon>Paenibacillaceae</taxon>
        <taxon>Paenibacillus</taxon>
    </lineage>
</organism>
<keyword evidence="2" id="KW-1185">Reference proteome</keyword>
<dbReference type="HOGENOM" id="CLU_1955257_0_0_9"/>
<name>A0A089LXB9_9BACL</name>
<gene>
    <name evidence="1" type="ORF">PSTEL_13040</name>
</gene>
<evidence type="ECO:0000313" key="1">
    <source>
        <dbReference type="EMBL" id="AIQ63873.1"/>
    </source>
</evidence>
<protein>
    <submittedName>
        <fullName evidence="1">Uncharacterized protein</fullName>
    </submittedName>
</protein>
<accession>A0A089LXB9</accession>
<reference evidence="1 2" key="1">
    <citation type="submission" date="2014-08" db="EMBL/GenBank/DDBJ databases">
        <title>Comparative genomics of the Paenibacillus odorifer group.</title>
        <authorList>
            <person name="den Bakker H.C."/>
            <person name="Tsai Y.-C."/>
            <person name="Martin N."/>
            <person name="Korlach J."/>
            <person name="Wiedmann M."/>
        </authorList>
    </citation>
    <scope>NUCLEOTIDE SEQUENCE [LARGE SCALE GENOMIC DNA]</scope>
    <source>
        <strain evidence="1 2">DSM 14472</strain>
    </source>
</reference>
<dbReference type="KEGG" id="pste:PSTEL_13040"/>
<sequence>MEIYYYKDYAEYKQARPDTESTEADYQSVFNSADAVHQIIMEQSSLLFYEFPGIASLDISLPFNGTTYSASLTKGSIEKFYSTDFEQIQSDEQWRTQISDRYFTKPSRDAFAKRYIKTS</sequence>
<dbReference type="EMBL" id="CP009286">
    <property type="protein sequence ID" value="AIQ63873.1"/>
    <property type="molecule type" value="Genomic_DNA"/>
</dbReference>
<proteinExistence type="predicted"/>
<dbReference type="AlphaFoldDB" id="A0A089LXB9"/>
<dbReference type="Proteomes" id="UP000029507">
    <property type="component" value="Chromosome"/>
</dbReference>
<dbReference type="STRING" id="169760.PSTEL_13040"/>